<dbReference type="InterPro" id="IPR031009">
    <property type="entry name" value="Tcm_partner"/>
</dbReference>
<protein>
    <submittedName>
        <fullName evidence="1">Three-Cys-motif partner protein TcmP</fullName>
    </submittedName>
</protein>
<accession>A0AB39XDH6</accession>
<proteinExistence type="predicted"/>
<dbReference type="RefSeq" id="WP_369720347.1">
    <property type="nucleotide sequence ID" value="NZ_CP165734.1"/>
</dbReference>
<dbReference type="EMBL" id="CP165734">
    <property type="protein sequence ID" value="XDV55908.1"/>
    <property type="molecule type" value="Genomic_DNA"/>
</dbReference>
<reference evidence="1" key="1">
    <citation type="submission" date="2024-08" db="EMBL/GenBank/DDBJ databases">
        <authorList>
            <person name="Chaddad Z."/>
            <person name="Lamrabet M."/>
            <person name="Bouhnik O."/>
            <person name="Alami S."/>
            <person name="Wipf D."/>
            <person name="Courty P.E."/>
            <person name="Missbah El Idrissi M."/>
        </authorList>
    </citation>
    <scope>NUCLEOTIDE SEQUENCE</scope>
    <source>
        <strain evidence="1">LLZ17</strain>
    </source>
</reference>
<gene>
    <name evidence="1" type="primary">tcmP</name>
    <name evidence="1" type="ORF">AB8Z38_24640</name>
</gene>
<dbReference type="AlphaFoldDB" id="A0AB39XDH6"/>
<name>A0AB39XDH6_9BRAD</name>
<sequence length="277" mass="30240">MAKKTPKFDPDDDLIIGEVGSWAIEKHERLRKYIQASHGARARFLRPQGTGGASYIELYSGAGRSLISGTNQIIDGSAVVAFKAGQASGRPFSAMHLSDLEEQNSAALAQRITALGGSATSYVGDASVVVDQVMSAINPHGLHLAFLDPFNLAQLPFAIIERMLRVKRMDMIIHVSVQDLQRNLDIHSRVGRSLDIFAPGWRDVVDVNQATAALRAAFIDYWLGMIRSLGSNPATGIPLIVGEKNQRLYWLVFLSSNPLGQKLWNDVQNLSGQGSLF</sequence>
<organism evidence="1">
    <name type="scientific">Bradyrhizobium sp. LLZ17</name>
    <dbReference type="NCBI Taxonomy" id="3239388"/>
    <lineage>
        <taxon>Bacteria</taxon>
        <taxon>Pseudomonadati</taxon>
        <taxon>Pseudomonadota</taxon>
        <taxon>Alphaproteobacteria</taxon>
        <taxon>Hyphomicrobiales</taxon>
        <taxon>Nitrobacteraceae</taxon>
        <taxon>Bradyrhizobium</taxon>
    </lineage>
</organism>
<evidence type="ECO:0000313" key="1">
    <source>
        <dbReference type="EMBL" id="XDV55908.1"/>
    </source>
</evidence>
<dbReference type="NCBIfam" id="TIGR04474">
    <property type="entry name" value="tcm_partner"/>
    <property type="match status" value="1"/>
</dbReference>